<name>A0A1I6UQ43_9PSEU</name>
<evidence type="ECO:0000256" key="1">
    <source>
        <dbReference type="SAM" id="MobiDB-lite"/>
    </source>
</evidence>
<sequence>MRNSSVRIVTAVAGAVFALGATAGCDFAQPPQQEDQQEQQDGDQQQDDQQQDGEQDDGGDQDDG</sequence>
<protein>
    <submittedName>
        <fullName evidence="3">Uncharacterized protein</fullName>
    </submittedName>
</protein>
<dbReference type="EMBL" id="FOZX01000012">
    <property type="protein sequence ID" value="SFT03474.1"/>
    <property type="molecule type" value="Genomic_DNA"/>
</dbReference>
<accession>A0A1I6UQ43</accession>
<dbReference type="RefSeq" id="WP_245776122.1">
    <property type="nucleotide sequence ID" value="NZ_FOZX01000012.1"/>
</dbReference>
<dbReference type="PROSITE" id="PS51257">
    <property type="entry name" value="PROKAR_LIPOPROTEIN"/>
    <property type="match status" value="1"/>
</dbReference>
<feature type="signal peptide" evidence="2">
    <location>
        <begin position="1"/>
        <end position="28"/>
    </location>
</feature>
<feature type="compositionally biased region" description="Acidic residues" evidence="1">
    <location>
        <begin position="35"/>
        <end position="64"/>
    </location>
</feature>
<gene>
    <name evidence="3" type="ORF">SAMN05660874_05142</name>
</gene>
<evidence type="ECO:0000313" key="4">
    <source>
        <dbReference type="Proteomes" id="UP000198852"/>
    </source>
</evidence>
<evidence type="ECO:0000256" key="2">
    <source>
        <dbReference type="SAM" id="SignalP"/>
    </source>
</evidence>
<dbReference type="AlphaFoldDB" id="A0A1I6UQ43"/>
<organism evidence="3 4">
    <name type="scientific">Saccharopolyspora flava</name>
    <dbReference type="NCBI Taxonomy" id="95161"/>
    <lineage>
        <taxon>Bacteria</taxon>
        <taxon>Bacillati</taxon>
        <taxon>Actinomycetota</taxon>
        <taxon>Actinomycetes</taxon>
        <taxon>Pseudonocardiales</taxon>
        <taxon>Pseudonocardiaceae</taxon>
        <taxon>Saccharopolyspora</taxon>
    </lineage>
</organism>
<feature type="chain" id="PRO_5011499554" evidence="2">
    <location>
        <begin position="29"/>
        <end position="64"/>
    </location>
</feature>
<keyword evidence="2" id="KW-0732">Signal</keyword>
<evidence type="ECO:0000313" key="3">
    <source>
        <dbReference type="EMBL" id="SFT03474.1"/>
    </source>
</evidence>
<dbReference type="STRING" id="95161.SAMN05660874_05142"/>
<keyword evidence="4" id="KW-1185">Reference proteome</keyword>
<reference evidence="4" key="1">
    <citation type="submission" date="2016-10" db="EMBL/GenBank/DDBJ databases">
        <authorList>
            <person name="Varghese N."/>
            <person name="Submissions S."/>
        </authorList>
    </citation>
    <scope>NUCLEOTIDE SEQUENCE [LARGE SCALE GENOMIC DNA]</scope>
    <source>
        <strain evidence="4">DSM 44771</strain>
    </source>
</reference>
<dbReference type="Proteomes" id="UP000198852">
    <property type="component" value="Unassembled WGS sequence"/>
</dbReference>
<feature type="region of interest" description="Disordered" evidence="1">
    <location>
        <begin position="26"/>
        <end position="64"/>
    </location>
</feature>
<proteinExistence type="predicted"/>